<evidence type="ECO:0000256" key="1">
    <source>
        <dbReference type="SAM" id="Phobius"/>
    </source>
</evidence>
<feature type="transmembrane region" description="Helical" evidence="1">
    <location>
        <begin position="50"/>
        <end position="72"/>
    </location>
</feature>
<feature type="transmembrane region" description="Helical" evidence="1">
    <location>
        <begin position="165"/>
        <end position="188"/>
    </location>
</feature>
<dbReference type="Proteomes" id="UP000313359">
    <property type="component" value="Unassembled WGS sequence"/>
</dbReference>
<keyword evidence="3" id="KW-1185">Reference proteome</keyword>
<evidence type="ECO:0008006" key="4">
    <source>
        <dbReference type="Google" id="ProtNLM"/>
    </source>
</evidence>
<feature type="transmembrane region" description="Helical" evidence="1">
    <location>
        <begin position="126"/>
        <end position="145"/>
    </location>
</feature>
<dbReference type="EMBL" id="ML122308">
    <property type="protein sequence ID" value="RPD54281.1"/>
    <property type="molecule type" value="Genomic_DNA"/>
</dbReference>
<sequence length="278" mass="31188">MAPAYFPMDESYLVGGWLASFFWGLYTLLFGASLRLIYQRRRQGINMFTTLSIVLLYVLATAHVSLILVRLIQGLILYRDTIGPIAFFANVSVRLNVAKDYIYITSLFVGDMVVVWRLHVVWGKNYWVSVLPTIMTFGELISGYGSVSHYLLPDPTIPSTVPWGIAMFVMSMATNIIVTSAIASRIWYVYITMKPKAMGLQTSNRYTRVLLLIIESGAIIAAAKITEFTLFRLAPDDGNGMNALYIVFEIMPQITGIVPTVIVYAVNSGYTQHEDTYT</sequence>
<name>A0A5C2RSV8_9APHY</name>
<reference evidence="2" key="1">
    <citation type="journal article" date="2018" name="Genome Biol. Evol.">
        <title>Genomics and development of Lentinus tigrinus, a white-rot wood-decaying mushroom with dimorphic fruiting bodies.</title>
        <authorList>
            <person name="Wu B."/>
            <person name="Xu Z."/>
            <person name="Knudson A."/>
            <person name="Carlson A."/>
            <person name="Chen N."/>
            <person name="Kovaka S."/>
            <person name="LaButti K."/>
            <person name="Lipzen A."/>
            <person name="Pennachio C."/>
            <person name="Riley R."/>
            <person name="Schakwitz W."/>
            <person name="Umezawa K."/>
            <person name="Ohm R.A."/>
            <person name="Grigoriev I.V."/>
            <person name="Nagy L.G."/>
            <person name="Gibbons J."/>
            <person name="Hibbett D."/>
        </authorList>
    </citation>
    <scope>NUCLEOTIDE SEQUENCE [LARGE SCALE GENOMIC DNA]</scope>
    <source>
        <strain evidence="2">ALCF2SS1-6</strain>
    </source>
</reference>
<feature type="transmembrane region" description="Helical" evidence="1">
    <location>
        <begin position="12"/>
        <end position="38"/>
    </location>
</feature>
<evidence type="ECO:0000313" key="2">
    <source>
        <dbReference type="EMBL" id="RPD54281.1"/>
    </source>
</evidence>
<keyword evidence="1" id="KW-0472">Membrane</keyword>
<feature type="transmembrane region" description="Helical" evidence="1">
    <location>
        <begin position="209"/>
        <end position="231"/>
    </location>
</feature>
<feature type="non-terminal residue" evidence="2">
    <location>
        <position position="278"/>
    </location>
</feature>
<evidence type="ECO:0000313" key="3">
    <source>
        <dbReference type="Proteomes" id="UP000313359"/>
    </source>
</evidence>
<keyword evidence="1" id="KW-0812">Transmembrane</keyword>
<feature type="transmembrane region" description="Helical" evidence="1">
    <location>
        <begin position="243"/>
        <end position="266"/>
    </location>
</feature>
<protein>
    <recommendedName>
        <fullName evidence="4">RTA1-domain-containing protein</fullName>
    </recommendedName>
</protein>
<proteinExistence type="predicted"/>
<accession>A0A5C2RSV8</accession>
<dbReference type="AlphaFoldDB" id="A0A5C2RSV8"/>
<feature type="transmembrane region" description="Helical" evidence="1">
    <location>
        <begin position="101"/>
        <end position="119"/>
    </location>
</feature>
<dbReference type="OrthoDB" id="3357408at2759"/>
<keyword evidence="1" id="KW-1133">Transmembrane helix</keyword>
<gene>
    <name evidence="2" type="ORF">L227DRAFT_472836</name>
</gene>
<organism evidence="2 3">
    <name type="scientific">Lentinus tigrinus ALCF2SS1-6</name>
    <dbReference type="NCBI Taxonomy" id="1328759"/>
    <lineage>
        <taxon>Eukaryota</taxon>
        <taxon>Fungi</taxon>
        <taxon>Dikarya</taxon>
        <taxon>Basidiomycota</taxon>
        <taxon>Agaricomycotina</taxon>
        <taxon>Agaricomycetes</taxon>
        <taxon>Polyporales</taxon>
        <taxon>Polyporaceae</taxon>
        <taxon>Lentinus</taxon>
    </lineage>
</organism>